<organism evidence="1 2">
    <name type="scientific">Arthrobacter phage BeatusComedenti</name>
    <dbReference type="NCBI Taxonomy" id="2656523"/>
    <lineage>
        <taxon>Viruses</taxon>
        <taxon>Duplodnaviria</taxon>
        <taxon>Heunggongvirae</taxon>
        <taxon>Uroviricota</taxon>
        <taxon>Caudoviricetes</taxon>
        <taxon>Kelleziovirus</taxon>
        <taxon>Kelleziovirus kitkat</taxon>
    </lineage>
</organism>
<evidence type="ECO:0000313" key="2">
    <source>
        <dbReference type="Proteomes" id="UP000426010"/>
    </source>
</evidence>
<dbReference type="EMBL" id="MN586053">
    <property type="protein sequence ID" value="QGJ96482.1"/>
    <property type="molecule type" value="Genomic_DNA"/>
</dbReference>
<name>A0A649VX10_9CAUD</name>
<reference evidence="1 2" key="1">
    <citation type="submission" date="2019-10" db="EMBL/GenBank/DDBJ databases">
        <authorList>
            <person name="Roscher J.E."/>
            <person name="Garlena R.A."/>
            <person name="Russell D.A."/>
            <person name="Pope W.H."/>
            <person name="Jacobs-Sera D."/>
            <person name="Hatfull G.F."/>
        </authorList>
    </citation>
    <scope>NUCLEOTIDE SEQUENCE [LARGE SCALE GENOMIC DNA]</scope>
</reference>
<proteinExistence type="predicted"/>
<protein>
    <submittedName>
        <fullName evidence="1">Uncharacterized protein</fullName>
    </submittedName>
</protein>
<sequence length="165" mass="18104">MRHYEAEEVLRRVSEYNGNRTFTQPEAKQFADAAPDWLTEPLAKLAVDNIAKAPTLDGAPPFFTPEAIFKEAKAIRAANPEFIPDDDPHAVVPSSAKGRFAATFTAVVERVFGANEHVDFNKPSNYFWALDVAKGVLDGTCNVKGEEYAKADTTKQAMGGEGVKW</sequence>
<gene>
    <name evidence="1" type="primary">43</name>
    <name evidence="1" type="ORF">SEA_BEATUSCOMEDENTI_43</name>
</gene>
<dbReference type="Proteomes" id="UP000426010">
    <property type="component" value="Segment"/>
</dbReference>
<accession>A0A649VX10</accession>
<evidence type="ECO:0000313" key="1">
    <source>
        <dbReference type="EMBL" id="QGJ96482.1"/>
    </source>
</evidence>